<dbReference type="OrthoDB" id="5395789at2759"/>
<organism evidence="2 3">
    <name type="scientific">Decorospora gaudefroyi</name>
    <dbReference type="NCBI Taxonomy" id="184978"/>
    <lineage>
        <taxon>Eukaryota</taxon>
        <taxon>Fungi</taxon>
        <taxon>Dikarya</taxon>
        <taxon>Ascomycota</taxon>
        <taxon>Pezizomycotina</taxon>
        <taxon>Dothideomycetes</taxon>
        <taxon>Pleosporomycetidae</taxon>
        <taxon>Pleosporales</taxon>
        <taxon>Pleosporineae</taxon>
        <taxon>Pleosporaceae</taxon>
        <taxon>Decorospora</taxon>
    </lineage>
</organism>
<evidence type="ECO:0000313" key="2">
    <source>
        <dbReference type="EMBL" id="KAF1836937.1"/>
    </source>
</evidence>
<dbReference type="Proteomes" id="UP000800040">
    <property type="component" value="Unassembled WGS sequence"/>
</dbReference>
<name>A0A6A5KM38_9PLEO</name>
<feature type="region of interest" description="Disordered" evidence="1">
    <location>
        <begin position="140"/>
        <end position="230"/>
    </location>
</feature>
<feature type="compositionally biased region" description="Polar residues" evidence="1">
    <location>
        <begin position="183"/>
        <end position="207"/>
    </location>
</feature>
<proteinExistence type="predicted"/>
<evidence type="ECO:0000313" key="3">
    <source>
        <dbReference type="Proteomes" id="UP000800040"/>
    </source>
</evidence>
<feature type="region of interest" description="Disordered" evidence="1">
    <location>
        <begin position="1"/>
        <end position="52"/>
    </location>
</feature>
<accession>A0A6A5KM38</accession>
<gene>
    <name evidence="2" type="ORF">BDW02DRAFT_645742</name>
</gene>
<reference evidence="2" key="1">
    <citation type="submission" date="2020-01" db="EMBL/GenBank/DDBJ databases">
        <authorList>
            <consortium name="DOE Joint Genome Institute"/>
            <person name="Haridas S."/>
            <person name="Albert R."/>
            <person name="Binder M."/>
            <person name="Bloem J."/>
            <person name="Labutti K."/>
            <person name="Salamov A."/>
            <person name="Andreopoulos B."/>
            <person name="Baker S.E."/>
            <person name="Barry K."/>
            <person name="Bills G."/>
            <person name="Bluhm B.H."/>
            <person name="Cannon C."/>
            <person name="Castanera R."/>
            <person name="Culley D.E."/>
            <person name="Daum C."/>
            <person name="Ezra D."/>
            <person name="Gonzalez J.B."/>
            <person name="Henrissat B."/>
            <person name="Kuo A."/>
            <person name="Liang C."/>
            <person name="Lipzen A."/>
            <person name="Lutzoni F."/>
            <person name="Magnuson J."/>
            <person name="Mondo S."/>
            <person name="Nolan M."/>
            <person name="Ohm R."/>
            <person name="Pangilinan J."/>
            <person name="Park H.-J."/>
            <person name="Ramirez L."/>
            <person name="Alfaro M."/>
            <person name="Sun H."/>
            <person name="Tritt A."/>
            <person name="Yoshinaga Y."/>
            <person name="Zwiers L.-H."/>
            <person name="Turgeon B.G."/>
            <person name="Goodwin S.B."/>
            <person name="Spatafora J.W."/>
            <person name="Crous P.W."/>
            <person name="Grigoriev I.V."/>
        </authorList>
    </citation>
    <scope>NUCLEOTIDE SEQUENCE</scope>
    <source>
        <strain evidence="2">P77</strain>
    </source>
</reference>
<protein>
    <submittedName>
        <fullName evidence="2">Uncharacterized protein</fullName>
    </submittedName>
</protein>
<feature type="compositionally biased region" description="Polar residues" evidence="1">
    <location>
        <begin position="217"/>
        <end position="230"/>
    </location>
</feature>
<sequence length="629" mass="68124">MENSQAADSLRIILAKSSRQASKRAPPQSAGDRGDSVPSMPTAGTSTSSVPLPIRSAPILEYPSVNVPGSSPQLATGVTPSNSSKFIFGKIFLPSSKSSSRTRAGSSAAKSYGGSFFKSFRGRSAWDYDEDEFGDRKYTTATLKKKQPAVASEVAKPPPEPSSSTPHPAIGSSPNVPSGLASGKQTRTLSWVDQRTNETTIPTSLSSDIKGGGEGEQATSGEADTNSKCTSSTLSLDSLISSSNSVLAPTSAPRLPPATAKESTLATARALSPFKGRPLWEPDDEEWAQVDATALVSTFKASFKDPAHYPPQQEASTLSKFESTITSFLSSHRTPNTTQLQAEAEEEEIRDKIEMLQNTYFCNPAGDISDEVMAQVFLPGSRFFPCAPTPSPRSMHIVDLDAYFSTSDPLLRLARPRLCDAVATLLSHTNAECVASFLCPSVGEFVYRRELDRNKAGTVVVVRRQGNTVFAGIYRSQGFRLQWSLYIKSHVSITGHWHEAYAALKPGSTPIINGIPAWDQFEPDDKFPSALAPQLPHVSAPLPHRKIALASPKKNVLEHGNGDENEEVGPRDPKLMLYQSRLLAQYLLRDIWVRFDGLCECRATWEADGEVNNVRLKRAVVGFGEDEEG</sequence>
<dbReference type="AlphaFoldDB" id="A0A6A5KM38"/>
<dbReference type="EMBL" id="ML975267">
    <property type="protein sequence ID" value="KAF1836937.1"/>
    <property type="molecule type" value="Genomic_DNA"/>
</dbReference>
<keyword evidence="3" id="KW-1185">Reference proteome</keyword>
<evidence type="ECO:0000256" key="1">
    <source>
        <dbReference type="SAM" id="MobiDB-lite"/>
    </source>
</evidence>